<organism evidence="3 4">
    <name type="scientific">Pendulispora rubella</name>
    <dbReference type="NCBI Taxonomy" id="2741070"/>
    <lineage>
        <taxon>Bacteria</taxon>
        <taxon>Pseudomonadati</taxon>
        <taxon>Myxococcota</taxon>
        <taxon>Myxococcia</taxon>
        <taxon>Myxococcales</taxon>
        <taxon>Sorangiineae</taxon>
        <taxon>Pendulisporaceae</taxon>
        <taxon>Pendulispora</taxon>
    </lineage>
</organism>
<sequence length="503" mass="55799">MRARWASVGLCFLLSSFGCAGLRGRADSAFERGDYEAAARDYAQLVAKEPGDQELRGRLSQARERVFLGILASVAESRRIGNKDRAIEGVGNLLQHAREWNDRGSPAIQQRTREEMTWVENEITTECGVMLDKDAPLLADAHLSTRERQVLRHPDFAPIKSTIHDAIMAAGAARCGKLAPATPGTNPYLSDLVGKYCAHFNVQTSRVPVLPFHVSQVVLAGEVEGMSLEGRDAFAAALRKGLETSVFWDPRAETSAVATVQGKNRASFRSQSRTMSRPWVEQVAYQATEEYQEAYTEYYQDTETYFESEPYTDHETYSHPCSDGKSTCTDSRPVTKYRQVSKTRPVTRNRTAYRTKTRPVTKYREENRVFTFEAVERSANYEVDVGATIDFKQGVSPFAVHLSTSDRKSGLDHDSSFPPAGVEPSRANLPSRDAFWTAQLPTIVQRTSSSANMHWAASFCSQAAYSAEEAARCYYVPAAEHPKTAHEALLAAIGPDIDAMGRP</sequence>
<dbReference type="EMBL" id="CP089983">
    <property type="protein sequence ID" value="WXB07030.1"/>
    <property type="molecule type" value="Genomic_DNA"/>
</dbReference>
<evidence type="ECO:0000313" key="3">
    <source>
        <dbReference type="EMBL" id="WXB07030.1"/>
    </source>
</evidence>
<feature type="signal peptide" evidence="2">
    <location>
        <begin position="1"/>
        <end position="20"/>
    </location>
</feature>
<feature type="region of interest" description="Disordered" evidence="1">
    <location>
        <begin position="406"/>
        <end position="428"/>
    </location>
</feature>
<dbReference type="RefSeq" id="WP_394836691.1">
    <property type="nucleotide sequence ID" value="NZ_CP089929.1"/>
</dbReference>
<evidence type="ECO:0008006" key="5">
    <source>
        <dbReference type="Google" id="ProtNLM"/>
    </source>
</evidence>
<evidence type="ECO:0000256" key="1">
    <source>
        <dbReference type="SAM" id="MobiDB-lite"/>
    </source>
</evidence>
<keyword evidence="2" id="KW-0732">Signal</keyword>
<keyword evidence="4" id="KW-1185">Reference proteome</keyword>
<feature type="compositionally biased region" description="Basic and acidic residues" evidence="1">
    <location>
        <begin position="406"/>
        <end position="415"/>
    </location>
</feature>
<protein>
    <recommendedName>
        <fullName evidence="5">Tetratricopeptide repeat protein</fullName>
    </recommendedName>
</protein>
<dbReference type="PROSITE" id="PS51257">
    <property type="entry name" value="PROKAR_LIPOPROTEIN"/>
    <property type="match status" value="1"/>
</dbReference>
<dbReference type="Proteomes" id="UP001374803">
    <property type="component" value="Chromosome"/>
</dbReference>
<evidence type="ECO:0000313" key="4">
    <source>
        <dbReference type="Proteomes" id="UP001374803"/>
    </source>
</evidence>
<proteinExistence type="predicted"/>
<reference evidence="3" key="1">
    <citation type="submission" date="2021-12" db="EMBL/GenBank/DDBJ databases">
        <title>Discovery of the Pendulisporaceae a myxobacterial family with distinct sporulation behavior and unique specialized metabolism.</title>
        <authorList>
            <person name="Garcia R."/>
            <person name="Popoff A."/>
            <person name="Bader C.D."/>
            <person name="Loehr J."/>
            <person name="Walesch S."/>
            <person name="Walt C."/>
            <person name="Boldt J."/>
            <person name="Bunk B."/>
            <person name="Haeckl F.J.F.P.J."/>
            <person name="Gunesch A.P."/>
            <person name="Birkelbach J."/>
            <person name="Nuebel U."/>
            <person name="Pietschmann T."/>
            <person name="Bach T."/>
            <person name="Mueller R."/>
        </authorList>
    </citation>
    <scope>NUCLEOTIDE SEQUENCE</scope>
    <source>
        <strain evidence="3">MSr11367</strain>
    </source>
</reference>
<gene>
    <name evidence="3" type="ORF">LVJ94_07260</name>
</gene>
<name>A0ABZ2L9L7_9BACT</name>
<feature type="chain" id="PRO_5045702986" description="Tetratricopeptide repeat protein" evidence="2">
    <location>
        <begin position="21"/>
        <end position="503"/>
    </location>
</feature>
<accession>A0ABZ2L9L7</accession>
<evidence type="ECO:0000256" key="2">
    <source>
        <dbReference type="SAM" id="SignalP"/>
    </source>
</evidence>